<dbReference type="Proteomes" id="UP000033618">
    <property type="component" value="Unassembled WGS sequence"/>
</dbReference>
<evidence type="ECO:0000259" key="1">
    <source>
        <dbReference type="PROSITE" id="PS50983"/>
    </source>
</evidence>
<dbReference type="STRING" id="28092.WM40_20995"/>
<keyword evidence="3" id="KW-1185">Reference proteome</keyword>
<dbReference type="Gene3D" id="3.40.50.1980">
    <property type="entry name" value="Nitrogenase molybdenum iron protein domain"/>
    <property type="match status" value="2"/>
</dbReference>
<dbReference type="InterPro" id="IPR050902">
    <property type="entry name" value="ABC_Transporter_SBP"/>
</dbReference>
<name>A0A0F5JVW8_9BURK</name>
<proteinExistence type="predicted"/>
<accession>A0A0F5JVW8</accession>
<dbReference type="PANTHER" id="PTHR30535:SF34">
    <property type="entry name" value="MOLYBDATE-BINDING PROTEIN MOLA"/>
    <property type="match status" value="1"/>
</dbReference>
<dbReference type="EMBL" id="LAQU01000031">
    <property type="protein sequence ID" value="KKB61815.1"/>
    <property type="molecule type" value="Genomic_DNA"/>
</dbReference>
<evidence type="ECO:0000313" key="2">
    <source>
        <dbReference type="EMBL" id="KKB61815.1"/>
    </source>
</evidence>
<comment type="caution">
    <text evidence="2">The sequence shown here is derived from an EMBL/GenBank/DDBJ whole genome shotgun (WGS) entry which is preliminary data.</text>
</comment>
<dbReference type="SUPFAM" id="SSF53807">
    <property type="entry name" value="Helical backbone' metal receptor"/>
    <property type="match status" value="1"/>
</dbReference>
<dbReference type="PROSITE" id="PS50983">
    <property type="entry name" value="FE_B12_PBP"/>
    <property type="match status" value="1"/>
</dbReference>
<dbReference type="PANTHER" id="PTHR30535">
    <property type="entry name" value="VITAMIN B12-BINDING PROTEIN"/>
    <property type="match status" value="1"/>
</dbReference>
<gene>
    <name evidence="2" type="ORF">WM40_20995</name>
</gene>
<dbReference type="AlphaFoldDB" id="A0A0F5JVW8"/>
<dbReference type="Pfam" id="PF01497">
    <property type="entry name" value="Peripla_BP_2"/>
    <property type="match status" value="1"/>
</dbReference>
<dbReference type="InterPro" id="IPR002491">
    <property type="entry name" value="ABC_transptr_periplasmic_BD"/>
</dbReference>
<protein>
    <submittedName>
        <fullName evidence="2">ABC transporter substrate-binding protein</fullName>
    </submittedName>
</protein>
<reference evidence="2 3" key="1">
    <citation type="submission" date="2015-03" db="EMBL/GenBank/DDBJ databases">
        <title>Draft Genome Sequence of Burkholderia andropogonis type strain ICMP2807, isolated from Sorghum bicolor.</title>
        <authorList>
            <person name="Lopes-Santos L."/>
            <person name="Castro D.B."/>
            <person name="Ottoboni L.M."/>
            <person name="Park D."/>
            <person name="Weirc B.S."/>
            <person name="Destefano S.A."/>
        </authorList>
    </citation>
    <scope>NUCLEOTIDE SEQUENCE [LARGE SCALE GENOMIC DNA]</scope>
    <source>
        <strain evidence="2 3">ICMP2807</strain>
    </source>
</reference>
<sequence length="372" mass="41006">MVATSLAFGLTCVSAYATQYPVTVTDTAGRMVTIDQEPQRVVVQDGRDILTMALLDRQDPFKRLVTWNNLIKRGDPGLWQTMSTHWPDAKKIPDMQFSDQGNVNLETIISKQPQLIIAQLRAKSAFEQSGVITRMDQLHIPIVFIDSEQDPVAHTAESVAILGKVLNREKEAEQYVNFYNQRLQKLRTTIAAINAPRPRVFVEAKAGFTGGTDCCFTHATVGYGQLLKAVDAVNVGAELLHTPSGNVTMESVIGAKPDIYIMTGANVTGNNNIALPFGYGTTLQQVNAAFAKLEARPGFMQTKAAQNGQIYGIYHLFYNHAYNIVGMEYLAKILYPTQFARLDPAADWQTIISQFTTIPAKPLLLEAKAPAK</sequence>
<dbReference type="PATRIC" id="fig|28092.6.peg.4942"/>
<evidence type="ECO:0000313" key="3">
    <source>
        <dbReference type="Proteomes" id="UP000033618"/>
    </source>
</evidence>
<organism evidence="2 3">
    <name type="scientific">Robbsia andropogonis</name>
    <dbReference type="NCBI Taxonomy" id="28092"/>
    <lineage>
        <taxon>Bacteria</taxon>
        <taxon>Pseudomonadati</taxon>
        <taxon>Pseudomonadota</taxon>
        <taxon>Betaproteobacteria</taxon>
        <taxon>Burkholderiales</taxon>
        <taxon>Burkholderiaceae</taxon>
        <taxon>Robbsia</taxon>
    </lineage>
</organism>
<dbReference type="OrthoDB" id="9775594at2"/>
<feature type="domain" description="Fe/B12 periplasmic-binding" evidence="1">
    <location>
        <begin position="40"/>
        <end position="342"/>
    </location>
</feature>